<evidence type="ECO:0000256" key="4">
    <source>
        <dbReference type="ARBA" id="ARBA00040357"/>
    </source>
</evidence>
<evidence type="ECO:0000256" key="1">
    <source>
        <dbReference type="ARBA" id="ARBA00005375"/>
    </source>
</evidence>
<proteinExistence type="inferred from homology"/>
<dbReference type="VEuPathDB" id="VectorBase:RSAN_028316"/>
<name>A0A9D4PPP1_RHISA</name>
<reference evidence="7" key="1">
    <citation type="journal article" date="2020" name="Cell">
        <title>Large-Scale Comparative Analyses of Tick Genomes Elucidate Their Genetic Diversity and Vector Capacities.</title>
        <authorList>
            <consortium name="Tick Genome and Microbiome Consortium (TIGMIC)"/>
            <person name="Jia N."/>
            <person name="Wang J."/>
            <person name="Shi W."/>
            <person name="Du L."/>
            <person name="Sun Y."/>
            <person name="Zhan W."/>
            <person name="Jiang J.F."/>
            <person name="Wang Q."/>
            <person name="Zhang B."/>
            <person name="Ji P."/>
            <person name="Bell-Sakyi L."/>
            <person name="Cui X.M."/>
            <person name="Yuan T.T."/>
            <person name="Jiang B.G."/>
            <person name="Yang W.F."/>
            <person name="Lam T.T."/>
            <person name="Chang Q.C."/>
            <person name="Ding S.J."/>
            <person name="Wang X.J."/>
            <person name="Zhu J.G."/>
            <person name="Ruan X.D."/>
            <person name="Zhao L."/>
            <person name="Wei J.T."/>
            <person name="Ye R.Z."/>
            <person name="Que T.C."/>
            <person name="Du C.H."/>
            <person name="Zhou Y.H."/>
            <person name="Cheng J.X."/>
            <person name="Dai P.F."/>
            <person name="Guo W.B."/>
            <person name="Han X.H."/>
            <person name="Huang E.J."/>
            <person name="Li L.F."/>
            <person name="Wei W."/>
            <person name="Gao Y.C."/>
            <person name="Liu J.Z."/>
            <person name="Shao H.Z."/>
            <person name="Wang X."/>
            <person name="Wang C.C."/>
            <person name="Yang T.C."/>
            <person name="Huo Q.B."/>
            <person name="Li W."/>
            <person name="Chen H.Y."/>
            <person name="Chen S.E."/>
            <person name="Zhou L.G."/>
            <person name="Ni X.B."/>
            <person name="Tian J.H."/>
            <person name="Sheng Y."/>
            <person name="Liu T."/>
            <person name="Pan Y.S."/>
            <person name="Xia L.Y."/>
            <person name="Li J."/>
            <person name="Zhao F."/>
            <person name="Cao W.C."/>
        </authorList>
    </citation>
    <scope>NUCLEOTIDE SEQUENCE</scope>
    <source>
        <strain evidence="7">Rsan-2018</strain>
    </source>
</reference>
<dbReference type="PANTHER" id="PTHR11567">
    <property type="entry name" value="ACID PHOSPHATASE-RELATED"/>
    <property type="match status" value="1"/>
</dbReference>
<evidence type="ECO:0000256" key="2">
    <source>
        <dbReference type="ARBA" id="ARBA00022801"/>
    </source>
</evidence>
<evidence type="ECO:0000313" key="7">
    <source>
        <dbReference type="EMBL" id="KAH7950819.1"/>
    </source>
</evidence>
<evidence type="ECO:0000256" key="6">
    <source>
        <dbReference type="SAM" id="SignalP"/>
    </source>
</evidence>
<comment type="catalytic activity">
    <reaction evidence="3">
        <text>3-O-[beta-D-GlcA-(1-&gt;3)-beta-D-Gal-(1-&gt;3)-beta-D-Gal-(1-&gt;4)-beta-D-2-O-P-Xyl]-L-seryl-[protein] + H2O = 3-O-(beta-D-GlcA-(1-&gt;3)-beta-D-Gal-(1-&gt;3)-beta-D-Gal-(1-&gt;4)-beta-D-Xyl)-L-seryl-[protein] + phosphate</text>
        <dbReference type="Rhea" id="RHEA:56512"/>
        <dbReference type="Rhea" id="RHEA-COMP:12573"/>
        <dbReference type="Rhea" id="RHEA-COMP:14559"/>
        <dbReference type="ChEBI" id="CHEBI:15377"/>
        <dbReference type="ChEBI" id="CHEBI:43474"/>
        <dbReference type="ChEBI" id="CHEBI:132093"/>
        <dbReference type="ChEBI" id="CHEBI:140495"/>
    </reaction>
</comment>
<keyword evidence="6" id="KW-0732">Signal</keyword>
<dbReference type="Gene3D" id="3.40.50.1240">
    <property type="entry name" value="Phosphoglycerate mutase-like"/>
    <property type="match status" value="1"/>
</dbReference>
<dbReference type="Proteomes" id="UP000821837">
    <property type="component" value="Chromosome 5"/>
</dbReference>
<dbReference type="SUPFAM" id="SSF53254">
    <property type="entry name" value="Phosphoglycerate mutase-like"/>
    <property type="match status" value="1"/>
</dbReference>
<dbReference type="InterPro" id="IPR029033">
    <property type="entry name" value="His_PPase_superfam"/>
</dbReference>
<reference evidence="7" key="2">
    <citation type="submission" date="2021-09" db="EMBL/GenBank/DDBJ databases">
        <authorList>
            <person name="Jia N."/>
            <person name="Wang J."/>
            <person name="Shi W."/>
            <person name="Du L."/>
            <person name="Sun Y."/>
            <person name="Zhan W."/>
            <person name="Jiang J."/>
            <person name="Wang Q."/>
            <person name="Zhang B."/>
            <person name="Ji P."/>
            <person name="Sakyi L.B."/>
            <person name="Cui X."/>
            <person name="Yuan T."/>
            <person name="Jiang B."/>
            <person name="Yang W."/>
            <person name="Lam T.T.-Y."/>
            <person name="Chang Q."/>
            <person name="Ding S."/>
            <person name="Wang X."/>
            <person name="Zhu J."/>
            <person name="Ruan X."/>
            <person name="Zhao L."/>
            <person name="Wei J."/>
            <person name="Que T."/>
            <person name="Du C."/>
            <person name="Cheng J."/>
            <person name="Dai P."/>
            <person name="Han X."/>
            <person name="Huang E."/>
            <person name="Gao Y."/>
            <person name="Liu J."/>
            <person name="Shao H."/>
            <person name="Ye R."/>
            <person name="Li L."/>
            <person name="Wei W."/>
            <person name="Wang X."/>
            <person name="Wang C."/>
            <person name="Huo Q."/>
            <person name="Li W."/>
            <person name="Guo W."/>
            <person name="Chen H."/>
            <person name="Chen S."/>
            <person name="Zhou L."/>
            <person name="Zhou L."/>
            <person name="Ni X."/>
            <person name="Tian J."/>
            <person name="Zhou Y."/>
            <person name="Sheng Y."/>
            <person name="Liu T."/>
            <person name="Pan Y."/>
            <person name="Xia L."/>
            <person name="Li J."/>
            <person name="Zhao F."/>
            <person name="Cao W."/>
        </authorList>
    </citation>
    <scope>NUCLEOTIDE SEQUENCE</scope>
    <source>
        <strain evidence="7">Rsan-2018</strain>
        <tissue evidence="7">Larvae</tissue>
    </source>
</reference>
<comment type="similarity">
    <text evidence="1">Belongs to the histidine acid phosphatase family.</text>
</comment>
<gene>
    <name evidence="7" type="ORF">HPB52_001945</name>
</gene>
<sequence>MDARIPPPLLLLLLLLSALQVLSIALAETTPDLAMASDVGGNGDQLRLVHVAALFRHGERASLTTFPGDPNQHYVWPMGRGQLTNRGRQTMYALGKWLRERYARFLTHDVREVRARSSPVPRCFDSVAILLYGLYPAVDKERQWKHGQDWQPVAIMSPPDGTDKYATLCLPRFLESLSALYATEVPCSLVDKRLPQPQTETAAPRRFATAGSILDFVATVANVTDKPGVARFAATSRIVDALFVNHENGLPLPEWGTKHIRQLFWLNEMLVEFIGKYQKDNMAGALLKDFVASMKPAHAGGGVMLTQGQDETNKGPKVTLYSYHDMNVAGAIVGLNGTLSGRPSYGAAIILEVFARSGTSDAAADKFVRLLYKLSNQHATSIPVEGCADPCPLQKFDQILERKFKPVTRAQCGWSEHQPLL</sequence>
<feature type="chain" id="PRO_5039330534" description="2-phosphoxylose phosphatase 1" evidence="6">
    <location>
        <begin position="28"/>
        <end position="421"/>
    </location>
</feature>
<dbReference type="InterPro" id="IPR050645">
    <property type="entry name" value="Histidine_acid_phosphatase"/>
</dbReference>
<organism evidence="7 8">
    <name type="scientific">Rhipicephalus sanguineus</name>
    <name type="common">Brown dog tick</name>
    <name type="synonym">Ixodes sanguineus</name>
    <dbReference type="NCBI Taxonomy" id="34632"/>
    <lineage>
        <taxon>Eukaryota</taxon>
        <taxon>Metazoa</taxon>
        <taxon>Ecdysozoa</taxon>
        <taxon>Arthropoda</taxon>
        <taxon>Chelicerata</taxon>
        <taxon>Arachnida</taxon>
        <taxon>Acari</taxon>
        <taxon>Parasitiformes</taxon>
        <taxon>Ixodida</taxon>
        <taxon>Ixodoidea</taxon>
        <taxon>Ixodidae</taxon>
        <taxon>Rhipicephalinae</taxon>
        <taxon>Rhipicephalus</taxon>
        <taxon>Rhipicephalus</taxon>
    </lineage>
</organism>
<dbReference type="GO" id="GO:0016791">
    <property type="term" value="F:phosphatase activity"/>
    <property type="evidence" value="ECO:0007669"/>
    <property type="project" value="TreeGrafter"/>
</dbReference>
<keyword evidence="2" id="KW-0378">Hydrolase</keyword>
<protein>
    <recommendedName>
        <fullName evidence="4">2-phosphoxylose phosphatase 1</fullName>
    </recommendedName>
    <alternativeName>
        <fullName evidence="5">Acid phosphatase-like protein 2</fullName>
    </alternativeName>
</protein>
<evidence type="ECO:0000256" key="5">
    <source>
        <dbReference type="ARBA" id="ARBA00041499"/>
    </source>
</evidence>
<dbReference type="AlphaFoldDB" id="A0A9D4PPP1"/>
<accession>A0A9D4PPP1</accession>
<dbReference type="OrthoDB" id="6483752at2759"/>
<dbReference type="Pfam" id="PF00328">
    <property type="entry name" value="His_Phos_2"/>
    <property type="match status" value="1"/>
</dbReference>
<keyword evidence="8" id="KW-1185">Reference proteome</keyword>
<feature type="signal peptide" evidence="6">
    <location>
        <begin position="1"/>
        <end position="27"/>
    </location>
</feature>
<dbReference type="InterPro" id="IPR000560">
    <property type="entry name" value="His_Pase_clade-2"/>
</dbReference>
<comment type="caution">
    <text evidence="7">The sequence shown here is derived from an EMBL/GenBank/DDBJ whole genome shotgun (WGS) entry which is preliminary data.</text>
</comment>
<dbReference type="PANTHER" id="PTHR11567:SF110">
    <property type="entry name" value="2-PHOSPHOXYLOSE PHOSPHATASE 1"/>
    <property type="match status" value="1"/>
</dbReference>
<dbReference type="EMBL" id="JABSTV010001251">
    <property type="protein sequence ID" value="KAH7950819.1"/>
    <property type="molecule type" value="Genomic_DNA"/>
</dbReference>
<dbReference type="OMA" id="DKYATLC"/>
<evidence type="ECO:0000313" key="8">
    <source>
        <dbReference type="Proteomes" id="UP000821837"/>
    </source>
</evidence>
<dbReference type="CDD" id="cd07061">
    <property type="entry name" value="HP_HAP_like"/>
    <property type="match status" value="1"/>
</dbReference>
<evidence type="ECO:0000256" key="3">
    <source>
        <dbReference type="ARBA" id="ARBA00036311"/>
    </source>
</evidence>